<reference evidence="2" key="1">
    <citation type="submission" date="2022-05" db="EMBL/GenBank/DDBJ databases">
        <authorList>
            <person name="Pankratov T."/>
        </authorList>
    </citation>
    <scope>NUCLEOTIDE SEQUENCE</scope>
    <source>
        <strain evidence="2">BP6-180914</strain>
    </source>
</reference>
<evidence type="ECO:0000313" key="2">
    <source>
        <dbReference type="EMBL" id="MCW6506474.1"/>
    </source>
</evidence>
<keyword evidence="2" id="KW-0282">Flagellum</keyword>
<feature type="compositionally biased region" description="Low complexity" evidence="1">
    <location>
        <begin position="199"/>
        <end position="210"/>
    </location>
</feature>
<feature type="compositionally biased region" description="Low complexity" evidence="1">
    <location>
        <begin position="315"/>
        <end position="327"/>
    </location>
</feature>
<feature type="compositionally biased region" description="Low complexity" evidence="1">
    <location>
        <begin position="277"/>
        <end position="301"/>
    </location>
</feature>
<feature type="region of interest" description="Disordered" evidence="1">
    <location>
        <begin position="62"/>
        <end position="92"/>
    </location>
</feature>
<feature type="compositionally biased region" description="Low complexity" evidence="1">
    <location>
        <begin position="75"/>
        <end position="92"/>
    </location>
</feature>
<comment type="caution">
    <text evidence="2">The sequence shown here is derived from an EMBL/GenBank/DDBJ whole genome shotgun (WGS) entry which is preliminary data.</text>
</comment>
<proteinExistence type="predicted"/>
<dbReference type="Proteomes" id="UP001165667">
    <property type="component" value="Unassembled WGS sequence"/>
</dbReference>
<name>A0AA41YQV4_9HYPH</name>
<accession>A0AA41YQV4</accession>
<dbReference type="PRINTS" id="PR01217">
    <property type="entry name" value="PRICHEXTENSN"/>
</dbReference>
<evidence type="ECO:0000313" key="3">
    <source>
        <dbReference type="Proteomes" id="UP001165667"/>
    </source>
</evidence>
<organism evidence="2 3">
    <name type="scientific">Lichenifustis flavocetrariae</name>
    <dbReference type="NCBI Taxonomy" id="2949735"/>
    <lineage>
        <taxon>Bacteria</taxon>
        <taxon>Pseudomonadati</taxon>
        <taxon>Pseudomonadota</taxon>
        <taxon>Alphaproteobacteria</taxon>
        <taxon>Hyphomicrobiales</taxon>
        <taxon>Lichenihabitantaceae</taxon>
        <taxon>Lichenifustis</taxon>
    </lineage>
</organism>
<feature type="compositionally biased region" description="Polar residues" evidence="1">
    <location>
        <begin position="178"/>
        <end position="190"/>
    </location>
</feature>
<feature type="region of interest" description="Disordered" evidence="1">
    <location>
        <begin position="109"/>
        <end position="354"/>
    </location>
</feature>
<evidence type="ECO:0000256" key="1">
    <source>
        <dbReference type="SAM" id="MobiDB-lite"/>
    </source>
</evidence>
<keyword evidence="2" id="KW-0966">Cell projection</keyword>
<protein>
    <submittedName>
        <fullName evidence="2">Flagellar biosynthetic protein FliO</fullName>
    </submittedName>
</protein>
<dbReference type="AlphaFoldDB" id="A0AA41YQV4"/>
<feature type="compositionally biased region" description="Pro residues" evidence="1">
    <location>
        <begin position="125"/>
        <end position="141"/>
    </location>
</feature>
<keyword evidence="3" id="KW-1185">Reference proteome</keyword>
<gene>
    <name evidence="2" type="ORF">M8523_00380</name>
</gene>
<sequence>MSGGRTRQPRLGVVDAFDLDRQRQLVLVRRDNVEHLLMIGGPNDVVIEAAIVRAPATLNARDKENGVSTPSVGIPAPVAQSSPPPMVSSVGPLPSIDYEPNVSSVTALAPRGPELVPTPQSVAPTPEPASPPIPQQAPPASSPDVRLPPAANMPTPARPLPGSQGPRPASAAPIRPQFSASSRTGATTSLPPRPPFSRATPLPASAATAPGRVEPAMDRASSGGSGEPATNRPGAEQREEAAVSQDIKTQPPGTDAGPASVATPPQMVVVPPPAPAPIAAGSPGVATAPPSRAATSSGSRPNNPPLRPQPPRPAGAPAATPAQSRAPLPTLGSLEEEMAKLLGRPMPPTDQSGG</sequence>
<keyword evidence="2" id="KW-0969">Cilium</keyword>
<feature type="compositionally biased region" description="Pro residues" evidence="1">
    <location>
        <begin position="302"/>
        <end position="314"/>
    </location>
</feature>
<dbReference type="EMBL" id="JAMOIM010000001">
    <property type="protein sequence ID" value="MCW6506474.1"/>
    <property type="molecule type" value="Genomic_DNA"/>
</dbReference>